<evidence type="ECO:0000313" key="11">
    <source>
        <dbReference type="Proteomes" id="UP000316612"/>
    </source>
</evidence>
<evidence type="ECO:0000256" key="7">
    <source>
        <dbReference type="ARBA" id="ARBA00023204"/>
    </source>
</evidence>
<accession>A0A4Y4DSW8</accession>
<dbReference type="InterPro" id="IPR036895">
    <property type="entry name" value="Uracil-DNA_glycosylase-like_sf"/>
</dbReference>
<keyword evidence="6 8" id="KW-0378">Hydrolase</keyword>
<evidence type="ECO:0000313" key="10">
    <source>
        <dbReference type="EMBL" id="GED05591.1"/>
    </source>
</evidence>
<dbReference type="Pfam" id="PF03167">
    <property type="entry name" value="UDG"/>
    <property type="match status" value="1"/>
</dbReference>
<name>A0A4Y4DSW8_GLUUR</name>
<dbReference type="SMART" id="SM00986">
    <property type="entry name" value="UDG"/>
    <property type="match status" value="1"/>
</dbReference>
<dbReference type="InterPro" id="IPR005122">
    <property type="entry name" value="Uracil-DNA_glycosylase-like"/>
</dbReference>
<dbReference type="EMBL" id="BJNY01000005">
    <property type="protein sequence ID" value="GED05591.1"/>
    <property type="molecule type" value="Genomic_DNA"/>
</dbReference>
<dbReference type="CDD" id="cd10027">
    <property type="entry name" value="UDG-F1-like"/>
    <property type="match status" value="1"/>
</dbReference>
<dbReference type="NCBIfam" id="NF003588">
    <property type="entry name" value="PRK05254.1-1"/>
    <property type="match status" value="1"/>
</dbReference>
<evidence type="ECO:0000256" key="4">
    <source>
        <dbReference type="ARBA" id="ARBA00012030"/>
    </source>
</evidence>
<dbReference type="EC" id="3.2.2.27" evidence="4 8"/>
<dbReference type="SUPFAM" id="SSF52141">
    <property type="entry name" value="Uracil-DNA glycosylase-like"/>
    <property type="match status" value="1"/>
</dbReference>
<evidence type="ECO:0000256" key="1">
    <source>
        <dbReference type="ARBA" id="ARBA00001400"/>
    </source>
</evidence>
<dbReference type="GO" id="GO:0005737">
    <property type="term" value="C:cytoplasm"/>
    <property type="evidence" value="ECO:0007669"/>
    <property type="project" value="UniProtKB-SubCell"/>
</dbReference>
<gene>
    <name evidence="8 10" type="primary">ung</name>
    <name evidence="10" type="ORF">AUR04nite_11230</name>
</gene>
<dbReference type="PANTHER" id="PTHR11264:SF0">
    <property type="entry name" value="URACIL-DNA GLYCOSYLASE"/>
    <property type="match status" value="1"/>
</dbReference>
<comment type="catalytic activity">
    <reaction evidence="1 8">
        <text>Hydrolyzes single-stranded DNA or mismatched double-stranded DNA and polynucleotides, releasing free uracil.</text>
        <dbReference type="EC" id="3.2.2.27"/>
    </reaction>
</comment>
<keyword evidence="8" id="KW-0963">Cytoplasm</keyword>
<dbReference type="SMART" id="SM00987">
    <property type="entry name" value="UreE_C"/>
    <property type="match status" value="1"/>
</dbReference>
<dbReference type="Gene3D" id="3.40.470.10">
    <property type="entry name" value="Uracil-DNA glycosylase-like domain"/>
    <property type="match status" value="1"/>
</dbReference>
<evidence type="ECO:0000259" key="9">
    <source>
        <dbReference type="SMART" id="SM00986"/>
    </source>
</evidence>
<dbReference type="InterPro" id="IPR002043">
    <property type="entry name" value="UDG_fam1"/>
</dbReference>
<sequence>MGHMDNSQSTLFDLSDPAGTPVYKASDFPFYFGAQSMADQRFIAEDWVPVLEPLDQLLAGIAEELARRSAAGEHLLPAPEVMFRALQLPLAEVRVVAIGQDPYPTVGHAIGLAFAADAAVRPLPRSLANIYKELEADLGIAKAAHADLSSWHRQGVLLLNQALSVAAGNAGAHLKIGWTQVIEAVVAALNERPNPPVALLWGKHAQKMAGLMDRMPQLASAHPSPLSASRGFFGSKPFSKINRLLAEAGEQPIDWKIPQA</sequence>
<evidence type="ECO:0000256" key="2">
    <source>
        <dbReference type="ARBA" id="ARBA00002631"/>
    </source>
</evidence>
<evidence type="ECO:0000256" key="8">
    <source>
        <dbReference type="HAMAP-Rule" id="MF_00148"/>
    </source>
</evidence>
<dbReference type="HAMAP" id="MF_00148">
    <property type="entry name" value="UDG"/>
    <property type="match status" value="1"/>
</dbReference>
<comment type="function">
    <text evidence="2 8">Excises uracil residues from the DNA which can arise as a result of misincorporation of dUMP residues by DNA polymerase or due to deamination of cytosine.</text>
</comment>
<evidence type="ECO:0000256" key="6">
    <source>
        <dbReference type="ARBA" id="ARBA00022801"/>
    </source>
</evidence>
<feature type="domain" description="Uracil-DNA glycosylase-like" evidence="9">
    <location>
        <begin position="86"/>
        <end position="245"/>
    </location>
</feature>
<dbReference type="GO" id="GO:0004844">
    <property type="term" value="F:uracil DNA N-glycosylase activity"/>
    <property type="evidence" value="ECO:0007669"/>
    <property type="project" value="UniProtKB-UniRule"/>
</dbReference>
<dbReference type="PANTHER" id="PTHR11264">
    <property type="entry name" value="URACIL-DNA GLYCOSYLASE"/>
    <property type="match status" value="1"/>
</dbReference>
<keyword evidence="7 8" id="KW-0234">DNA repair</keyword>
<organism evidence="10 11">
    <name type="scientific">Glutamicibacter uratoxydans</name>
    <name type="common">Arthrobacter uratoxydans</name>
    <dbReference type="NCBI Taxonomy" id="43667"/>
    <lineage>
        <taxon>Bacteria</taxon>
        <taxon>Bacillati</taxon>
        <taxon>Actinomycetota</taxon>
        <taxon>Actinomycetes</taxon>
        <taxon>Micrococcales</taxon>
        <taxon>Micrococcaceae</taxon>
        <taxon>Glutamicibacter</taxon>
    </lineage>
</organism>
<dbReference type="NCBIfam" id="NF003592">
    <property type="entry name" value="PRK05254.1-5"/>
    <property type="match status" value="1"/>
</dbReference>
<dbReference type="GO" id="GO:0097510">
    <property type="term" value="P:base-excision repair, AP site formation via deaminated base removal"/>
    <property type="evidence" value="ECO:0007669"/>
    <property type="project" value="TreeGrafter"/>
</dbReference>
<evidence type="ECO:0000256" key="5">
    <source>
        <dbReference type="ARBA" id="ARBA00022763"/>
    </source>
</evidence>
<proteinExistence type="inferred from homology"/>
<keyword evidence="5 8" id="KW-0227">DNA damage</keyword>
<protein>
    <recommendedName>
        <fullName evidence="4 8">Uracil-DNA glycosylase</fullName>
        <shortName evidence="8">UDG</shortName>
        <ecNumber evidence="4 8">3.2.2.27</ecNumber>
    </recommendedName>
</protein>
<dbReference type="Proteomes" id="UP000316612">
    <property type="component" value="Unassembled WGS sequence"/>
</dbReference>
<dbReference type="AlphaFoldDB" id="A0A4Y4DSW8"/>
<feature type="active site" description="Proton acceptor" evidence="8">
    <location>
        <position position="101"/>
    </location>
</feature>
<evidence type="ECO:0000256" key="3">
    <source>
        <dbReference type="ARBA" id="ARBA00008184"/>
    </source>
</evidence>
<keyword evidence="11" id="KW-1185">Reference proteome</keyword>
<reference evidence="10 11" key="1">
    <citation type="submission" date="2019-06" db="EMBL/GenBank/DDBJ databases">
        <title>Whole genome shotgun sequence of Glutamicibacter uratoxydans NBRC 15515.</title>
        <authorList>
            <person name="Hosoyama A."/>
            <person name="Uohara A."/>
            <person name="Ohji S."/>
            <person name="Ichikawa N."/>
        </authorList>
    </citation>
    <scope>NUCLEOTIDE SEQUENCE [LARGE SCALE GENOMIC DNA]</scope>
    <source>
        <strain evidence="10 11">NBRC 15515</strain>
    </source>
</reference>
<comment type="caution">
    <text evidence="10">The sequence shown here is derived from an EMBL/GenBank/DDBJ whole genome shotgun (WGS) entry which is preliminary data.</text>
</comment>
<comment type="subcellular location">
    <subcellularLocation>
        <location evidence="8">Cytoplasm</location>
    </subcellularLocation>
</comment>
<comment type="similarity">
    <text evidence="3 8">Belongs to the uracil-DNA glycosylase (UDG) superfamily. UNG family.</text>
</comment>